<evidence type="ECO:0000256" key="1">
    <source>
        <dbReference type="SAM" id="SignalP"/>
    </source>
</evidence>
<keyword evidence="3" id="KW-1185">Reference proteome</keyword>
<reference evidence="2" key="1">
    <citation type="submission" date="2020-09" db="EMBL/GenBank/DDBJ databases">
        <authorList>
            <person name="Kikuchi T."/>
        </authorList>
    </citation>
    <scope>NUCLEOTIDE SEQUENCE</scope>
    <source>
        <strain evidence="2">Ka4C1</strain>
    </source>
</reference>
<organism evidence="2 3">
    <name type="scientific">Bursaphelenchus xylophilus</name>
    <name type="common">Pinewood nematode worm</name>
    <name type="synonym">Aphelenchoides xylophilus</name>
    <dbReference type="NCBI Taxonomy" id="6326"/>
    <lineage>
        <taxon>Eukaryota</taxon>
        <taxon>Metazoa</taxon>
        <taxon>Ecdysozoa</taxon>
        <taxon>Nematoda</taxon>
        <taxon>Chromadorea</taxon>
        <taxon>Rhabditida</taxon>
        <taxon>Tylenchina</taxon>
        <taxon>Tylenchomorpha</taxon>
        <taxon>Aphelenchoidea</taxon>
        <taxon>Aphelenchoididae</taxon>
        <taxon>Bursaphelenchus</taxon>
    </lineage>
</organism>
<keyword evidence="1" id="KW-0732">Signal</keyword>
<dbReference type="EMBL" id="CAJFCV020000003">
    <property type="protein sequence ID" value="CAG9104903.1"/>
    <property type="molecule type" value="Genomic_DNA"/>
</dbReference>
<feature type="signal peptide" evidence="1">
    <location>
        <begin position="1"/>
        <end position="17"/>
    </location>
</feature>
<dbReference type="InterPro" id="IPR004988">
    <property type="entry name" value="DUF273"/>
</dbReference>
<dbReference type="Proteomes" id="UP000659654">
    <property type="component" value="Unassembled WGS sequence"/>
</dbReference>
<gene>
    <name evidence="2" type="ORF">BXYJ_LOCUS5725</name>
</gene>
<accession>A0A7I8WM56</accession>
<dbReference type="Gene3D" id="3.90.550.10">
    <property type="entry name" value="Spore Coat Polysaccharide Biosynthesis Protein SpsA, Chain A"/>
    <property type="match status" value="1"/>
</dbReference>
<evidence type="ECO:0000313" key="3">
    <source>
        <dbReference type="Proteomes" id="UP000659654"/>
    </source>
</evidence>
<dbReference type="OrthoDB" id="407658at2759"/>
<name>A0A7I8WM56_BURXY</name>
<sequence>MKRRLVVVLAFFLFGLALLFFRLENGCSSTVPHSRRTSNWPKLQSNISKRAANVTLATRRVKVFKNWTGRKRMEQCPPIYGKIGIFISHWKGNDTLSPIPLDSIRCYVKSTNYTLFEIDMNTDRETRRHCSQYKDIMFRRHCAVTLYAKKVDWLVVLDADTAVVNPSHCIEEYIDPSVDIIFYERFHNFEIAAGNFLVRHSKFSQKFLLDWAGYFNERQTKEGEWFSNRDNGALLIHLARNLRPEAEPEIDYCNEVWHNIEGLGEYFAYVTCVRWILGAQRKFPGKIRIHRRADGIARDLWVNDPVFCEHDFMLHGFKDEKRGNPIFSEEFDVSKCGRNFNGWNWNRTFVVSCERVKEELIRSEDFFRWVWFPNASRVDHFMNYQEMSRCWPNCDKRRGKRI</sequence>
<feature type="chain" id="PRO_5035384793" evidence="1">
    <location>
        <begin position="18"/>
        <end position="402"/>
    </location>
</feature>
<comment type="caution">
    <text evidence="2">The sequence shown here is derived from an EMBL/GenBank/DDBJ whole genome shotgun (WGS) entry which is preliminary data.</text>
</comment>
<dbReference type="AlphaFoldDB" id="A0A7I8WM56"/>
<dbReference type="Proteomes" id="UP000582659">
    <property type="component" value="Unassembled WGS sequence"/>
</dbReference>
<evidence type="ECO:0000313" key="2">
    <source>
        <dbReference type="EMBL" id="CAD5219531.1"/>
    </source>
</evidence>
<dbReference type="InterPro" id="IPR029044">
    <property type="entry name" value="Nucleotide-diphossugar_trans"/>
</dbReference>
<dbReference type="PANTHER" id="PTHR31562">
    <property type="entry name" value="PROTEIN CBG18972"/>
    <property type="match status" value="1"/>
</dbReference>
<dbReference type="PANTHER" id="PTHR31562:SF8">
    <property type="entry name" value="ALPHA-1,6-MANNOSYLTRANSFERASE"/>
    <property type="match status" value="1"/>
</dbReference>
<protein>
    <submittedName>
        <fullName evidence="2">(pine wood nematode) hypothetical protein</fullName>
    </submittedName>
</protein>
<proteinExistence type="predicted"/>
<dbReference type="EMBL" id="CAJFDI010000003">
    <property type="protein sequence ID" value="CAD5219531.1"/>
    <property type="molecule type" value="Genomic_DNA"/>
</dbReference>
<dbReference type="Pfam" id="PF03314">
    <property type="entry name" value="DUF273"/>
    <property type="match status" value="1"/>
</dbReference>